<feature type="chain" id="PRO_5039577824" description="Secreted protein" evidence="1">
    <location>
        <begin position="21"/>
        <end position="78"/>
    </location>
</feature>
<dbReference type="OrthoDB" id="8902313at2759"/>
<dbReference type="EMBL" id="JAHKSW010000025">
    <property type="protein sequence ID" value="KAG7316679.1"/>
    <property type="molecule type" value="Genomic_DNA"/>
</dbReference>
<gene>
    <name evidence="2" type="ORF">KOW79_020220</name>
</gene>
<keyword evidence="1" id="KW-0732">Signal</keyword>
<keyword evidence="3" id="KW-1185">Reference proteome</keyword>
<evidence type="ECO:0008006" key="4">
    <source>
        <dbReference type="Google" id="ProtNLM"/>
    </source>
</evidence>
<evidence type="ECO:0000313" key="2">
    <source>
        <dbReference type="EMBL" id="KAG7316679.1"/>
    </source>
</evidence>
<proteinExistence type="predicted"/>
<evidence type="ECO:0000256" key="1">
    <source>
        <dbReference type="SAM" id="SignalP"/>
    </source>
</evidence>
<organism evidence="2 3">
    <name type="scientific">Hemibagrus wyckioides</name>
    <dbReference type="NCBI Taxonomy" id="337641"/>
    <lineage>
        <taxon>Eukaryota</taxon>
        <taxon>Metazoa</taxon>
        <taxon>Chordata</taxon>
        <taxon>Craniata</taxon>
        <taxon>Vertebrata</taxon>
        <taxon>Euteleostomi</taxon>
        <taxon>Actinopterygii</taxon>
        <taxon>Neopterygii</taxon>
        <taxon>Teleostei</taxon>
        <taxon>Ostariophysi</taxon>
        <taxon>Siluriformes</taxon>
        <taxon>Bagridae</taxon>
        <taxon>Hemibagrus</taxon>
    </lineage>
</organism>
<comment type="caution">
    <text evidence="2">The sequence shown here is derived from an EMBL/GenBank/DDBJ whole genome shotgun (WGS) entry which is preliminary data.</text>
</comment>
<accession>A0A9D3N8I3</accession>
<protein>
    <recommendedName>
        <fullName evidence="4">Secreted protein</fullName>
    </recommendedName>
</protein>
<reference evidence="2 3" key="1">
    <citation type="submission" date="2021-06" db="EMBL/GenBank/DDBJ databases">
        <title>Chromosome-level genome assembly of the red-tail catfish (Hemibagrus wyckioides).</title>
        <authorList>
            <person name="Shao F."/>
        </authorList>
    </citation>
    <scope>NUCLEOTIDE SEQUENCE [LARGE SCALE GENOMIC DNA]</scope>
    <source>
        <strain evidence="2">EC202008001</strain>
        <tissue evidence="2">Blood</tissue>
    </source>
</reference>
<sequence length="78" mass="9149">MLFLLQIICCIFCVLCVTQGLQRCYCKDSRAISQKIKKDLSEKELHFITRILSIGLVDADPNILHLLKEYRDLYRFPT</sequence>
<dbReference type="Proteomes" id="UP000824219">
    <property type="component" value="Linkage Group LG25"/>
</dbReference>
<evidence type="ECO:0000313" key="3">
    <source>
        <dbReference type="Proteomes" id="UP000824219"/>
    </source>
</evidence>
<feature type="signal peptide" evidence="1">
    <location>
        <begin position="1"/>
        <end position="20"/>
    </location>
</feature>
<dbReference type="AlphaFoldDB" id="A0A9D3N8I3"/>
<name>A0A9D3N8I3_9TELE</name>